<proteinExistence type="predicted"/>
<name>E4Y1Y9_OIKDI</name>
<dbReference type="Proteomes" id="UP000001307">
    <property type="component" value="Unassembled WGS sequence"/>
</dbReference>
<accession>E4Y1Y9</accession>
<evidence type="ECO:0000313" key="3">
    <source>
        <dbReference type="EMBL" id="CBY15883.1"/>
    </source>
</evidence>
<feature type="region of interest" description="Disordered" evidence="2">
    <location>
        <begin position="1"/>
        <end position="29"/>
    </location>
</feature>
<dbReference type="InParanoid" id="E4Y1Y9"/>
<organism evidence="3">
    <name type="scientific">Oikopleura dioica</name>
    <name type="common">Tunicate</name>
    <dbReference type="NCBI Taxonomy" id="34765"/>
    <lineage>
        <taxon>Eukaryota</taxon>
        <taxon>Metazoa</taxon>
        <taxon>Chordata</taxon>
        <taxon>Tunicata</taxon>
        <taxon>Appendicularia</taxon>
        <taxon>Copelata</taxon>
        <taxon>Oikopleuridae</taxon>
        <taxon>Oikopleura</taxon>
    </lineage>
</organism>
<evidence type="ECO:0000256" key="2">
    <source>
        <dbReference type="SAM" id="MobiDB-lite"/>
    </source>
</evidence>
<keyword evidence="1" id="KW-0175">Coiled coil</keyword>
<gene>
    <name evidence="3" type="ORF">GSOID_T00016169001</name>
</gene>
<feature type="coiled-coil region" evidence="1">
    <location>
        <begin position="61"/>
        <end position="123"/>
    </location>
</feature>
<evidence type="ECO:0000256" key="1">
    <source>
        <dbReference type="SAM" id="Coils"/>
    </source>
</evidence>
<evidence type="ECO:0000313" key="4">
    <source>
        <dbReference type="Proteomes" id="UP000001307"/>
    </source>
</evidence>
<protein>
    <submittedName>
        <fullName evidence="3">Uncharacterized protein</fullName>
    </submittedName>
</protein>
<dbReference type="EMBL" id="FN653722">
    <property type="protein sequence ID" value="CBY15883.1"/>
    <property type="molecule type" value="Genomic_DNA"/>
</dbReference>
<keyword evidence="4" id="KW-1185">Reference proteome</keyword>
<sequence>MSNRAPSTTYSESVLTNTTPAGFDRSSNGNVQGLSEAAINQLIEQKIQPIWNEFGKFMKERAEMQLEINALKTSERNLKIQNEELKNQVENVTFNNAELVERVEKVEMENAQLKQMIDEMEISGKIKQLKTVKFYLLKILIIF</sequence>
<dbReference type="AlphaFoldDB" id="E4Y1Y9"/>
<reference evidence="3" key="1">
    <citation type="journal article" date="2010" name="Science">
        <title>Plasticity of animal genome architecture unmasked by rapid evolution of a pelagic tunicate.</title>
        <authorList>
            <person name="Denoeud F."/>
            <person name="Henriet S."/>
            <person name="Mungpakdee S."/>
            <person name="Aury J.M."/>
            <person name="Da Silva C."/>
            <person name="Brinkmann H."/>
            <person name="Mikhaleva J."/>
            <person name="Olsen L.C."/>
            <person name="Jubin C."/>
            <person name="Canestro C."/>
            <person name="Bouquet J.M."/>
            <person name="Danks G."/>
            <person name="Poulain J."/>
            <person name="Campsteijn C."/>
            <person name="Adamski M."/>
            <person name="Cross I."/>
            <person name="Yadetie F."/>
            <person name="Muffato M."/>
            <person name="Louis A."/>
            <person name="Butcher S."/>
            <person name="Tsagkogeorga G."/>
            <person name="Konrad A."/>
            <person name="Singh S."/>
            <person name="Jensen M.F."/>
            <person name="Cong E.H."/>
            <person name="Eikeseth-Otteraa H."/>
            <person name="Noel B."/>
            <person name="Anthouard V."/>
            <person name="Porcel B.M."/>
            <person name="Kachouri-Lafond R."/>
            <person name="Nishino A."/>
            <person name="Ugolini M."/>
            <person name="Chourrout P."/>
            <person name="Nishida H."/>
            <person name="Aasland R."/>
            <person name="Huzurbazar S."/>
            <person name="Westhof E."/>
            <person name="Delsuc F."/>
            <person name="Lehrach H."/>
            <person name="Reinhardt R."/>
            <person name="Weissenbach J."/>
            <person name="Roy S.W."/>
            <person name="Artiguenave F."/>
            <person name="Postlethwait J.H."/>
            <person name="Manak J.R."/>
            <person name="Thompson E.M."/>
            <person name="Jaillon O."/>
            <person name="Du Pasquier L."/>
            <person name="Boudinot P."/>
            <person name="Liberles D.A."/>
            <person name="Volff J.N."/>
            <person name="Philippe H."/>
            <person name="Lenhard B."/>
            <person name="Roest Crollius H."/>
            <person name="Wincker P."/>
            <person name="Chourrout D."/>
        </authorList>
    </citation>
    <scope>NUCLEOTIDE SEQUENCE [LARGE SCALE GENOMIC DNA]</scope>
</reference>